<organism evidence="2 3">
    <name type="scientific">Marinobacter lutaoensis</name>
    <dbReference type="NCBI Taxonomy" id="135739"/>
    <lineage>
        <taxon>Bacteria</taxon>
        <taxon>Pseudomonadati</taxon>
        <taxon>Pseudomonadota</taxon>
        <taxon>Gammaproteobacteria</taxon>
        <taxon>Pseudomonadales</taxon>
        <taxon>Marinobacteraceae</taxon>
        <taxon>Marinobacter</taxon>
    </lineage>
</organism>
<dbReference type="PANTHER" id="PTHR14237">
    <property type="entry name" value="MOLYBDOPTERIN COFACTOR SULFURASE MOSC"/>
    <property type="match status" value="1"/>
</dbReference>
<keyword evidence="3" id="KW-1185">Reference proteome</keyword>
<dbReference type="STRING" id="135739.BTO32_06855"/>
<name>A0A1V2DTJ4_9GAMM</name>
<dbReference type="PROSITE" id="PS51340">
    <property type="entry name" value="MOSC"/>
    <property type="match status" value="1"/>
</dbReference>
<protein>
    <submittedName>
        <fullName evidence="2">MOSC domain-containing protein</fullName>
    </submittedName>
</protein>
<gene>
    <name evidence="2" type="ORF">BTO32_06855</name>
</gene>
<comment type="caution">
    <text evidence="2">The sequence shown here is derived from an EMBL/GenBank/DDBJ whole genome shotgun (WGS) entry which is preliminary data.</text>
</comment>
<dbReference type="EMBL" id="MSCW01000005">
    <property type="protein sequence ID" value="ONF44008.1"/>
    <property type="molecule type" value="Genomic_DNA"/>
</dbReference>
<dbReference type="OrthoDB" id="581532at2"/>
<dbReference type="GO" id="GO:0030170">
    <property type="term" value="F:pyridoxal phosphate binding"/>
    <property type="evidence" value="ECO:0007669"/>
    <property type="project" value="InterPro"/>
</dbReference>
<feature type="domain" description="MOSC" evidence="1">
    <location>
        <begin position="121"/>
        <end position="261"/>
    </location>
</feature>
<dbReference type="GO" id="GO:0030151">
    <property type="term" value="F:molybdenum ion binding"/>
    <property type="evidence" value="ECO:0007669"/>
    <property type="project" value="InterPro"/>
</dbReference>
<dbReference type="RefSeq" id="WP_076723886.1">
    <property type="nucleotide sequence ID" value="NZ_MSCW01000005.1"/>
</dbReference>
<dbReference type="PANTHER" id="PTHR14237:SF19">
    <property type="entry name" value="MITOCHONDRIAL AMIDOXIME REDUCING COMPONENT 1"/>
    <property type="match status" value="1"/>
</dbReference>
<evidence type="ECO:0000313" key="2">
    <source>
        <dbReference type="EMBL" id="ONF44008.1"/>
    </source>
</evidence>
<reference evidence="2 3" key="1">
    <citation type="submission" date="2016-12" db="EMBL/GenBank/DDBJ databases">
        <title>Marinobacter lutaoensis whole genome sequencing.</title>
        <authorList>
            <person name="Verma A."/>
            <person name="Krishnamurthi S."/>
        </authorList>
    </citation>
    <scope>NUCLEOTIDE SEQUENCE [LARGE SCALE GENOMIC DNA]</scope>
    <source>
        <strain evidence="2 3">T5054</strain>
    </source>
</reference>
<dbReference type="InterPro" id="IPR011037">
    <property type="entry name" value="Pyrv_Knase-like_insert_dom_sf"/>
</dbReference>
<dbReference type="SUPFAM" id="SSF50800">
    <property type="entry name" value="PK beta-barrel domain-like"/>
    <property type="match status" value="1"/>
</dbReference>
<evidence type="ECO:0000259" key="1">
    <source>
        <dbReference type="PROSITE" id="PS51340"/>
    </source>
</evidence>
<dbReference type="SUPFAM" id="SSF141673">
    <property type="entry name" value="MOSC N-terminal domain-like"/>
    <property type="match status" value="1"/>
</dbReference>
<sequence>MKVHSLYLYPVKSLAGIEVDAFTMDEFGPAGDRRWMLVDDEGRFVTQRKFPQLALVKPRIEGVRVSVDVPGEGVFLLQPEAERIHVQVWRDQVEAVSGPVAASAAISRFCGQSFRFVYMPDDSVRRIDPAYVPETRRVGFADGFPFLITNQASLDELNSRLEQPVTMTRFRPNIVVDGAPAWTEDTWRTLRVGGHRFELVKYCSRCVMTTVDPATGTKSPDVQPLRTLTQYRKMEGGVIFGMNAIHSGPGTVRVGDPVVLTHSESD</sequence>
<dbReference type="Proteomes" id="UP000189339">
    <property type="component" value="Unassembled WGS sequence"/>
</dbReference>
<dbReference type="Pfam" id="PF03476">
    <property type="entry name" value="MOSC_N"/>
    <property type="match status" value="1"/>
</dbReference>
<proteinExistence type="predicted"/>
<evidence type="ECO:0000313" key="3">
    <source>
        <dbReference type="Proteomes" id="UP000189339"/>
    </source>
</evidence>
<accession>A0A1V2DTJ4</accession>
<dbReference type="Pfam" id="PF03473">
    <property type="entry name" value="MOSC"/>
    <property type="match status" value="1"/>
</dbReference>
<dbReference type="AlphaFoldDB" id="A0A1V2DTJ4"/>
<dbReference type="InterPro" id="IPR005302">
    <property type="entry name" value="MoCF_Sase_C"/>
</dbReference>
<dbReference type="InterPro" id="IPR005303">
    <property type="entry name" value="MOCOS_middle"/>
</dbReference>
<dbReference type="GO" id="GO:0003824">
    <property type="term" value="F:catalytic activity"/>
    <property type="evidence" value="ECO:0007669"/>
    <property type="project" value="InterPro"/>
</dbReference>